<comment type="caution">
    <text evidence="2">The sequence shown here is derived from an EMBL/GenBank/DDBJ whole genome shotgun (WGS) entry which is preliminary data.</text>
</comment>
<gene>
    <name evidence="2" type="ORF">Forpe1208_v012712</name>
</gene>
<protein>
    <recommendedName>
        <fullName evidence="1">Carboxymuconolactone decarboxylase-like domain-containing protein</fullName>
    </recommendedName>
</protein>
<evidence type="ECO:0000313" key="2">
    <source>
        <dbReference type="EMBL" id="KAG7407200.1"/>
    </source>
</evidence>
<evidence type="ECO:0000259" key="1">
    <source>
        <dbReference type="Pfam" id="PF02627"/>
    </source>
</evidence>
<dbReference type="PANTHER" id="PTHR34846">
    <property type="entry name" value="4-CARBOXYMUCONOLACTONE DECARBOXYLASE FAMILY PROTEIN (AFU_ORTHOLOGUE AFUA_6G11590)"/>
    <property type="match status" value="1"/>
</dbReference>
<accession>A0A8J5NM44</accession>
<evidence type="ECO:0000313" key="3">
    <source>
        <dbReference type="Proteomes" id="UP000694050"/>
    </source>
</evidence>
<dbReference type="GO" id="GO:0051920">
    <property type="term" value="F:peroxiredoxin activity"/>
    <property type="evidence" value="ECO:0007669"/>
    <property type="project" value="InterPro"/>
</dbReference>
<sequence>MHLPYVSDESLKNLDSTELNIVDRIRNRRAPAPLQPLDRALLHSPPVADGWNSFLGAIRTKTTIDAGLRELIICRVAVCNDAWYEWDDHAPLALKADVSARALDLIREKDLASVSKDDLKQAGLGDKELVVLRVTDEMTRSLKLGDVVFGELRAYFNEREIVEIIVTISCYNCVSRFLVALNVGEKNDTNTALDHTARA</sequence>
<dbReference type="Proteomes" id="UP000694050">
    <property type="component" value="Unassembled WGS sequence"/>
</dbReference>
<name>A0A8J5NM44_FUSOX</name>
<dbReference type="AlphaFoldDB" id="A0A8J5NM44"/>
<proteinExistence type="predicted"/>
<dbReference type="InterPro" id="IPR003779">
    <property type="entry name" value="CMD-like"/>
</dbReference>
<feature type="domain" description="Carboxymuconolactone decarboxylase-like" evidence="1">
    <location>
        <begin position="45"/>
        <end position="105"/>
    </location>
</feature>
<reference evidence="2" key="1">
    <citation type="submission" date="2021-04" db="EMBL/GenBank/DDBJ databases">
        <title>First draft genome resource for Brassicaceae pathogens Fusarium oxysporum f. sp. raphani and Fusarium oxysporum f. sp. rapae.</title>
        <authorList>
            <person name="Asai S."/>
        </authorList>
    </citation>
    <scope>NUCLEOTIDE SEQUENCE</scope>
    <source>
        <strain evidence="2">Tf1208</strain>
    </source>
</reference>
<dbReference type="PANTHER" id="PTHR34846:SF11">
    <property type="entry name" value="4-CARBOXYMUCONOLACTONE DECARBOXYLASE FAMILY PROTEIN (AFU_ORTHOLOGUE AFUA_6G11590)"/>
    <property type="match status" value="1"/>
</dbReference>
<organism evidence="2 3">
    <name type="scientific">Fusarium oxysporum f. sp. rapae</name>
    <dbReference type="NCBI Taxonomy" id="485398"/>
    <lineage>
        <taxon>Eukaryota</taxon>
        <taxon>Fungi</taxon>
        <taxon>Dikarya</taxon>
        <taxon>Ascomycota</taxon>
        <taxon>Pezizomycotina</taxon>
        <taxon>Sordariomycetes</taxon>
        <taxon>Hypocreomycetidae</taxon>
        <taxon>Hypocreales</taxon>
        <taxon>Nectriaceae</taxon>
        <taxon>Fusarium</taxon>
        <taxon>Fusarium oxysporum species complex</taxon>
    </lineage>
</organism>
<dbReference type="EMBL" id="JAELUQ010000010">
    <property type="protein sequence ID" value="KAG7407200.1"/>
    <property type="molecule type" value="Genomic_DNA"/>
</dbReference>
<dbReference type="Pfam" id="PF02627">
    <property type="entry name" value="CMD"/>
    <property type="match status" value="1"/>
</dbReference>